<protein>
    <submittedName>
        <fullName evidence="1">Uncharacterized protein</fullName>
    </submittedName>
</protein>
<organism evidence="1">
    <name type="scientific">Virus NIOZ-UU157</name>
    <dbReference type="NCBI Taxonomy" id="2763269"/>
    <lineage>
        <taxon>Viruses</taxon>
    </lineage>
</organism>
<gene>
    <name evidence="1" type="ORF">NIOZUU157_00109</name>
</gene>
<name>A0A7S9STG1_9VIRU</name>
<evidence type="ECO:0000313" key="1">
    <source>
        <dbReference type="EMBL" id="QPI16226.1"/>
    </source>
</evidence>
<reference evidence="1" key="1">
    <citation type="submission" date="2020-08" db="EMBL/GenBank/DDBJ databases">
        <title>Bridging the membrane lipid divide: bacteria of the FCB group superphylum have the potential to synthesize archaeal ether lipids.</title>
        <authorList>
            <person name="Villanueva L."/>
            <person name="von Meijenfeldt F.A.B."/>
            <person name="Westbye A.B."/>
            <person name="Yadav S."/>
            <person name="Hopmans E.C."/>
            <person name="Dutilh B.E."/>
            <person name="Sinninghe Damste J.S."/>
        </authorList>
    </citation>
    <scope>NUCLEOTIDE SEQUENCE</scope>
    <source>
        <strain evidence="1">NIOZ-UU157</strain>
    </source>
</reference>
<accession>A0A7S9STG1</accession>
<dbReference type="EMBL" id="MW030544">
    <property type="protein sequence ID" value="QPI16226.1"/>
    <property type="molecule type" value="Genomic_DNA"/>
</dbReference>
<sequence length="195" mass="22242">MKYIKSLELNENKRNAKRFTNKGKLGYNDQFSGNVSLSKTLSDEFGFDPKKEFSQGVGFDSTIMYDVKSGKTIIEDALTGKHTYDDLVKLGKEWYSKNESADLNEAKKFKPGDKWSNDFDYDGMLKYALKVNHKTPLKTLQKLHDSATDVNYHTPFSGLGNAIDWITDDGVNSQEGKDFMKQFHNDIKDEIKNQA</sequence>
<proteinExistence type="predicted"/>